<gene>
    <name evidence="10" type="ORF">L227DRAFT_570168</name>
</gene>
<dbReference type="Pfam" id="PF00804">
    <property type="entry name" value="Syntaxin"/>
    <property type="match status" value="1"/>
</dbReference>
<keyword evidence="11" id="KW-1185">Reference proteome</keyword>
<feature type="domain" description="T-SNARE coiled-coil homology" evidence="9">
    <location>
        <begin position="193"/>
        <end position="255"/>
    </location>
</feature>
<dbReference type="GO" id="GO:0006906">
    <property type="term" value="P:vesicle fusion"/>
    <property type="evidence" value="ECO:0007669"/>
    <property type="project" value="TreeGrafter"/>
</dbReference>
<evidence type="ECO:0000256" key="4">
    <source>
        <dbReference type="ARBA" id="ARBA00022989"/>
    </source>
</evidence>
<name>A0A5C2T0R8_9APHY</name>
<evidence type="ECO:0000256" key="7">
    <source>
        <dbReference type="SAM" id="MobiDB-lite"/>
    </source>
</evidence>
<dbReference type="Gene3D" id="1.20.58.70">
    <property type="match status" value="1"/>
</dbReference>
<dbReference type="EMBL" id="ML122251">
    <property type="protein sequence ID" value="RPD66276.1"/>
    <property type="molecule type" value="Genomic_DNA"/>
</dbReference>
<evidence type="ECO:0000259" key="9">
    <source>
        <dbReference type="PROSITE" id="PS50192"/>
    </source>
</evidence>
<evidence type="ECO:0000256" key="6">
    <source>
        <dbReference type="ARBA" id="ARBA00023136"/>
    </source>
</evidence>
<dbReference type="CDD" id="cd15849">
    <property type="entry name" value="SNARE_Sso1"/>
    <property type="match status" value="1"/>
</dbReference>
<dbReference type="GO" id="GO:0006887">
    <property type="term" value="P:exocytosis"/>
    <property type="evidence" value="ECO:0007669"/>
    <property type="project" value="TreeGrafter"/>
</dbReference>
<proteinExistence type="inferred from homology"/>
<evidence type="ECO:0000256" key="3">
    <source>
        <dbReference type="ARBA" id="ARBA00022692"/>
    </source>
</evidence>
<reference evidence="10" key="1">
    <citation type="journal article" date="2018" name="Genome Biol. Evol.">
        <title>Genomics and development of Lentinus tigrinus, a white-rot wood-decaying mushroom with dimorphic fruiting bodies.</title>
        <authorList>
            <person name="Wu B."/>
            <person name="Xu Z."/>
            <person name="Knudson A."/>
            <person name="Carlson A."/>
            <person name="Chen N."/>
            <person name="Kovaka S."/>
            <person name="LaButti K."/>
            <person name="Lipzen A."/>
            <person name="Pennachio C."/>
            <person name="Riley R."/>
            <person name="Schakwitz W."/>
            <person name="Umezawa K."/>
            <person name="Ohm R.A."/>
            <person name="Grigoriev I.V."/>
            <person name="Nagy L.G."/>
            <person name="Gibbons J."/>
            <person name="Hibbett D."/>
        </authorList>
    </citation>
    <scope>NUCLEOTIDE SEQUENCE [LARGE SCALE GENOMIC DNA]</scope>
    <source>
        <strain evidence="10">ALCF2SS1-6</strain>
    </source>
</reference>
<dbReference type="GO" id="GO:0005886">
    <property type="term" value="C:plasma membrane"/>
    <property type="evidence" value="ECO:0007669"/>
    <property type="project" value="TreeGrafter"/>
</dbReference>
<evidence type="ECO:0000313" key="10">
    <source>
        <dbReference type="EMBL" id="RPD66276.1"/>
    </source>
</evidence>
<dbReference type="STRING" id="1328759.A0A5C2T0R8"/>
<feature type="compositionally biased region" description="Gly residues" evidence="7">
    <location>
        <begin position="1"/>
        <end position="12"/>
    </location>
</feature>
<dbReference type="PANTHER" id="PTHR19957:SF307">
    <property type="entry name" value="PROTEIN SSO1-RELATED"/>
    <property type="match status" value="1"/>
</dbReference>
<evidence type="ECO:0000256" key="8">
    <source>
        <dbReference type="SAM" id="Phobius"/>
    </source>
</evidence>
<dbReference type="GO" id="GO:0000149">
    <property type="term" value="F:SNARE binding"/>
    <property type="evidence" value="ECO:0007669"/>
    <property type="project" value="TreeGrafter"/>
</dbReference>
<dbReference type="SMART" id="SM00503">
    <property type="entry name" value="SynN"/>
    <property type="match status" value="1"/>
</dbReference>
<dbReference type="GO" id="GO:0006886">
    <property type="term" value="P:intracellular protein transport"/>
    <property type="evidence" value="ECO:0007669"/>
    <property type="project" value="TreeGrafter"/>
</dbReference>
<evidence type="ECO:0000313" key="11">
    <source>
        <dbReference type="Proteomes" id="UP000313359"/>
    </source>
</evidence>
<evidence type="ECO:0000256" key="2">
    <source>
        <dbReference type="ARBA" id="ARBA00009063"/>
    </source>
</evidence>
<keyword evidence="6 8" id="KW-0472">Membrane</keyword>
<dbReference type="InterPro" id="IPR006011">
    <property type="entry name" value="Syntaxin_N"/>
</dbReference>
<dbReference type="InterPro" id="IPR000727">
    <property type="entry name" value="T_SNARE_dom"/>
</dbReference>
<feature type="region of interest" description="Disordered" evidence="7">
    <location>
        <begin position="1"/>
        <end position="30"/>
    </location>
</feature>
<dbReference type="SMART" id="SM00397">
    <property type="entry name" value="t_SNARE"/>
    <property type="match status" value="1"/>
</dbReference>
<keyword evidence="5" id="KW-0175">Coiled coil</keyword>
<dbReference type="InterPro" id="IPR010989">
    <property type="entry name" value="SNARE"/>
</dbReference>
<keyword evidence="3 8" id="KW-0812">Transmembrane</keyword>
<protein>
    <submittedName>
        <fullName evidence="10">t-SNARE</fullName>
    </submittedName>
</protein>
<dbReference type="GO" id="GO:0012505">
    <property type="term" value="C:endomembrane system"/>
    <property type="evidence" value="ECO:0007669"/>
    <property type="project" value="TreeGrafter"/>
</dbReference>
<accession>A0A5C2T0R8</accession>
<organism evidence="10 11">
    <name type="scientific">Lentinus tigrinus ALCF2SS1-6</name>
    <dbReference type="NCBI Taxonomy" id="1328759"/>
    <lineage>
        <taxon>Eukaryota</taxon>
        <taxon>Fungi</taxon>
        <taxon>Dikarya</taxon>
        <taxon>Basidiomycota</taxon>
        <taxon>Agaricomycotina</taxon>
        <taxon>Agaricomycetes</taxon>
        <taxon>Polyporales</taxon>
        <taxon>Polyporaceae</taxon>
        <taxon>Lentinus</taxon>
    </lineage>
</organism>
<dbReference type="GO" id="GO:0048278">
    <property type="term" value="P:vesicle docking"/>
    <property type="evidence" value="ECO:0007669"/>
    <property type="project" value="TreeGrafter"/>
</dbReference>
<feature type="transmembrane region" description="Helical" evidence="8">
    <location>
        <begin position="267"/>
        <end position="290"/>
    </location>
</feature>
<evidence type="ECO:0000256" key="1">
    <source>
        <dbReference type="ARBA" id="ARBA00004211"/>
    </source>
</evidence>
<dbReference type="OrthoDB" id="10255013at2759"/>
<dbReference type="SUPFAM" id="SSF47661">
    <property type="entry name" value="t-snare proteins"/>
    <property type="match status" value="1"/>
</dbReference>
<dbReference type="CDD" id="cd00179">
    <property type="entry name" value="SynN"/>
    <property type="match status" value="1"/>
</dbReference>
<sequence length="299" mass="33336">MTNLQGGAGGYTPGLAPQFDGTGNGTSDPMAQFWDQVTAIRDGITTFSSNVSRISDLHSRTLNTADDGASRQNAALLDDLVGQTRDLSNSLKEKIQALSQYPVSRSQDQTIRKNQTALLRQKFVEVLQNYQQVERDYRQKYKQRVERQFRIVKPDATPDEVAAVVNDTDGAGAQIFTQALSSSTRYGESRMVYREVQDRHQDIQKIERTLEELAQMFNDMSVLIAQQDEAIDHIQKTGQDVEMNTKAGLGETEKAVKHARSARRKRIICFWLTLAIVAILALILGLYFGLPGSRGHSGN</sequence>
<dbReference type="InterPro" id="IPR045242">
    <property type="entry name" value="Syntaxin"/>
</dbReference>
<dbReference type="FunFam" id="1.20.58.70:FF:000008">
    <property type="entry name" value="Syntaxin family protein"/>
    <property type="match status" value="1"/>
</dbReference>
<comment type="subcellular location">
    <subcellularLocation>
        <location evidence="1">Membrane</location>
        <topology evidence="1">Single-pass type IV membrane protein</topology>
    </subcellularLocation>
</comment>
<dbReference type="PROSITE" id="PS50192">
    <property type="entry name" value="T_SNARE"/>
    <property type="match status" value="1"/>
</dbReference>
<dbReference type="Proteomes" id="UP000313359">
    <property type="component" value="Unassembled WGS sequence"/>
</dbReference>
<dbReference type="GO" id="GO:0031201">
    <property type="term" value="C:SNARE complex"/>
    <property type="evidence" value="ECO:0007669"/>
    <property type="project" value="TreeGrafter"/>
</dbReference>
<dbReference type="GO" id="GO:0005484">
    <property type="term" value="F:SNAP receptor activity"/>
    <property type="evidence" value="ECO:0007669"/>
    <property type="project" value="TreeGrafter"/>
</dbReference>
<keyword evidence="4 8" id="KW-1133">Transmembrane helix</keyword>
<evidence type="ECO:0000256" key="5">
    <source>
        <dbReference type="ARBA" id="ARBA00023054"/>
    </source>
</evidence>
<dbReference type="PANTHER" id="PTHR19957">
    <property type="entry name" value="SYNTAXIN"/>
    <property type="match status" value="1"/>
</dbReference>
<comment type="similarity">
    <text evidence="2">Belongs to the syntaxin family.</text>
</comment>
<dbReference type="AlphaFoldDB" id="A0A5C2T0R8"/>